<dbReference type="GO" id="GO:0016746">
    <property type="term" value="F:acyltransferase activity"/>
    <property type="evidence" value="ECO:0007669"/>
    <property type="project" value="UniProtKB-KW"/>
</dbReference>
<organism evidence="2 3">
    <name type="scientific">Nocardioides humilatus</name>
    <dbReference type="NCBI Taxonomy" id="2607660"/>
    <lineage>
        <taxon>Bacteria</taxon>
        <taxon>Bacillati</taxon>
        <taxon>Actinomycetota</taxon>
        <taxon>Actinomycetes</taxon>
        <taxon>Propionibacteriales</taxon>
        <taxon>Nocardioidaceae</taxon>
        <taxon>Nocardioides</taxon>
    </lineage>
</organism>
<dbReference type="InterPro" id="IPR002123">
    <property type="entry name" value="Plipid/glycerol_acylTrfase"/>
</dbReference>
<keyword evidence="3" id="KW-1185">Reference proteome</keyword>
<comment type="caution">
    <text evidence="2">The sequence shown here is derived from an EMBL/GenBank/DDBJ whole genome shotgun (WGS) entry which is preliminary data.</text>
</comment>
<dbReference type="SUPFAM" id="SSF69593">
    <property type="entry name" value="Glycerol-3-phosphate (1)-acyltransferase"/>
    <property type="match status" value="1"/>
</dbReference>
<gene>
    <name evidence="2" type="ORF">F0U44_15810</name>
</gene>
<evidence type="ECO:0000259" key="1">
    <source>
        <dbReference type="SMART" id="SM00563"/>
    </source>
</evidence>
<dbReference type="SMART" id="SM00563">
    <property type="entry name" value="PlsC"/>
    <property type="match status" value="1"/>
</dbReference>
<dbReference type="Proteomes" id="UP000325003">
    <property type="component" value="Unassembled WGS sequence"/>
</dbReference>
<reference evidence="2 3" key="2">
    <citation type="submission" date="2019-09" db="EMBL/GenBank/DDBJ databases">
        <authorList>
            <person name="Jin C."/>
        </authorList>
    </citation>
    <scope>NUCLEOTIDE SEQUENCE [LARGE SCALE GENOMIC DNA]</scope>
    <source>
        <strain evidence="2 3">BN130099</strain>
    </source>
</reference>
<dbReference type="GO" id="GO:0016020">
    <property type="term" value="C:membrane"/>
    <property type="evidence" value="ECO:0007669"/>
    <property type="project" value="TreeGrafter"/>
</dbReference>
<dbReference type="EMBL" id="VUJV01000005">
    <property type="protein sequence ID" value="KAA1417755.1"/>
    <property type="molecule type" value="Genomic_DNA"/>
</dbReference>
<dbReference type="AlphaFoldDB" id="A0A5B1LAT7"/>
<keyword evidence="2" id="KW-0808">Transferase</keyword>
<dbReference type="Pfam" id="PF01553">
    <property type="entry name" value="Acyltransferase"/>
    <property type="match status" value="1"/>
</dbReference>
<dbReference type="RefSeq" id="WP_149729324.1">
    <property type="nucleotide sequence ID" value="NZ_VUJV01000005.1"/>
</dbReference>
<dbReference type="PANTHER" id="PTHR22753">
    <property type="entry name" value="TRANSMEMBRANE PROTEIN 68"/>
    <property type="match status" value="1"/>
</dbReference>
<dbReference type="InterPro" id="IPR016676">
    <property type="entry name" value="P_lipid/glycerol_AcTrfase_prd"/>
</dbReference>
<sequence length="281" mass="31130">MALVRLPAVRLPALGQRVPDGIEGRDPEYIRRILPRLWLAFELYFRAEVDGFENVPDEPVLFVGNHSGGASVPDTWLFLLAYNTYFTVEGRPLIGLAHRIITDTPLIGDLARKFGMVKAGPHRAREVLDQGANVLVYPGGDVEALRPTRDRNRIMFDGRKGFLKLAHDAGVKIVPVVATGGQETVYIFNDGRKTAQALGFDKYLRIKSVPITLSFPWGFLPGGLPHVPFPAKIRMQVLPPIDLQEKFGSDPDWDEAYDYVTSTMQVALSSLAARTILPVLG</sequence>
<dbReference type="PIRSF" id="PIRSF016753">
    <property type="entry name" value="P_lipid/glycerol_ac_tran_prd"/>
    <property type="match status" value="1"/>
</dbReference>
<protein>
    <submittedName>
        <fullName evidence="2">Glycerol acyltransferase</fullName>
    </submittedName>
</protein>
<dbReference type="PANTHER" id="PTHR22753:SF14">
    <property type="entry name" value="MONOACYLGLYCEROL_DIACYLGLYCEROL O-ACYLTRANSFERASE"/>
    <property type="match status" value="1"/>
</dbReference>
<reference evidence="2 3" key="1">
    <citation type="submission" date="2019-09" db="EMBL/GenBank/DDBJ databases">
        <title>Nocardioides panacisoli sp. nov., isolated from the soil of a ginseng field.</title>
        <authorList>
            <person name="Cho C."/>
        </authorList>
    </citation>
    <scope>NUCLEOTIDE SEQUENCE [LARGE SCALE GENOMIC DNA]</scope>
    <source>
        <strain evidence="2 3">BN130099</strain>
    </source>
</reference>
<feature type="domain" description="Phospholipid/glycerol acyltransferase" evidence="1">
    <location>
        <begin position="60"/>
        <end position="181"/>
    </location>
</feature>
<evidence type="ECO:0000313" key="3">
    <source>
        <dbReference type="Proteomes" id="UP000325003"/>
    </source>
</evidence>
<evidence type="ECO:0000313" key="2">
    <source>
        <dbReference type="EMBL" id="KAA1417755.1"/>
    </source>
</evidence>
<accession>A0A5B1LAT7</accession>
<name>A0A5B1LAT7_9ACTN</name>
<proteinExistence type="predicted"/>
<keyword evidence="2" id="KW-0012">Acyltransferase</keyword>